<organism evidence="4">
    <name type="scientific">invertebrate metagenome</name>
    <dbReference type="NCBI Taxonomy" id="1711999"/>
    <lineage>
        <taxon>unclassified sequences</taxon>
        <taxon>metagenomes</taxon>
        <taxon>organismal metagenomes</taxon>
    </lineage>
</organism>
<dbReference type="SMART" id="SM00448">
    <property type="entry name" value="REC"/>
    <property type="match status" value="1"/>
</dbReference>
<evidence type="ECO:0000256" key="2">
    <source>
        <dbReference type="ARBA" id="ARBA00023012"/>
    </source>
</evidence>
<keyword evidence="2" id="KW-0902">Two-component regulatory system</keyword>
<keyword evidence="1" id="KW-0597">Phosphoprotein</keyword>
<proteinExistence type="predicted"/>
<feature type="domain" description="Response regulatory" evidence="3">
    <location>
        <begin position="14"/>
        <end position="135"/>
    </location>
</feature>
<dbReference type="GO" id="GO:0000160">
    <property type="term" value="P:phosphorelay signal transduction system"/>
    <property type="evidence" value="ECO:0007669"/>
    <property type="project" value="UniProtKB-KW"/>
</dbReference>
<comment type="caution">
    <text evidence="4">The sequence shown here is derived from an EMBL/GenBank/DDBJ whole genome shotgun (WGS) entry which is preliminary data.</text>
</comment>
<sequence>MTHQPPIPKQPEYYVLLADDSAIYQHALTKVLEHSGFSVISTDNGHEALSLYEASPDLWKLVIMDCHMPIMDGFMSAFFIRQFEARNNLTPTSIIGISSDYNKESKKRAFQSGMDNYLPKPLGKQQLLYIAQQYLPSSIC</sequence>
<accession>A0A2H9T9G2</accession>
<dbReference type="PANTHER" id="PTHR45339:SF1">
    <property type="entry name" value="HYBRID SIGNAL TRANSDUCTION HISTIDINE KINASE J"/>
    <property type="match status" value="1"/>
</dbReference>
<dbReference type="InterPro" id="IPR011006">
    <property type="entry name" value="CheY-like_superfamily"/>
</dbReference>
<evidence type="ECO:0000313" key="4">
    <source>
        <dbReference type="EMBL" id="PJE79870.1"/>
    </source>
</evidence>
<evidence type="ECO:0000259" key="3">
    <source>
        <dbReference type="PROSITE" id="PS50110"/>
    </source>
</evidence>
<dbReference type="PROSITE" id="PS50110">
    <property type="entry name" value="RESPONSE_REGULATORY"/>
    <property type="match status" value="1"/>
</dbReference>
<dbReference type="AlphaFoldDB" id="A0A2H9T9G2"/>
<evidence type="ECO:0000256" key="1">
    <source>
        <dbReference type="ARBA" id="ARBA00022553"/>
    </source>
</evidence>
<dbReference type="PANTHER" id="PTHR45339">
    <property type="entry name" value="HYBRID SIGNAL TRANSDUCTION HISTIDINE KINASE J"/>
    <property type="match status" value="1"/>
</dbReference>
<dbReference type="EMBL" id="NSIT01000043">
    <property type="protein sequence ID" value="PJE79870.1"/>
    <property type="molecule type" value="Genomic_DNA"/>
</dbReference>
<dbReference type="Gene3D" id="3.40.50.2300">
    <property type="match status" value="1"/>
</dbReference>
<dbReference type="InterPro" id="IPR001789">
    <property type="entry name" value="Sig_transdc_resp-reg_receiver"/>
</dbReference>
<reference evidence="4" key="1">
    <citation type="journal article" date="2017" name="Appl. Environ. Microbiol.">
        <title>Molecular characterization of an Endozoicomonas-like organism causing infection in king scallop Pecten maximus L.</title>
        <authorList>
            <person name="Cano I."/>
            <person name="van Aerle R."/>
            <person name="Ross S."/>
            <person name="Verner-Jeffreys D.W."/>
            <person name="Paley R.K."/>
            <person name="Rimmer G."/>
            <person name="Ryder D."/>
            <person name="Hooper P."/>
            <person name="Stone D."/>
            <person name="Feist S.W."/>
        </authorList>
    </citation>
    <scope>NUCLEOTIDE SEQUENCE</scope>
</reference>
<dbReference type="CDD" id="cd17546">
    <property type="entry name" value="REC_hyHK_CKI1_RcsC-like"/>
    <property type="match status" value="1"/>
</dbReference>
<gene>
    <name evidence="4" type="primary">cheY</name>
    <name evidence="4" type="ORF">CI610_01145</name>
</gene>
<name>A0A2H9T9G2_9ZZZZ</name>
<protein>
    <submittedName>
        <fullName evidence="4">Chemotaxis protein CheY</fullName>
    </submittedName>
</protein>
<dbReference type="Pfam" id="PF00072">
    <property type="entry name" value="Response_reg"/>
    <property type="match status" value="1"/>
</dbReference>
<dbReference type="SUPFAM" id="SSF52172">
    <property type="entry name" value="CheY-like"/>
    <property type="match status" value="1"/>
</dbReference>